<comment type="caution">
    <text evidence="2">The sequence shown here is derived from an EMBL/GenBank/DDBJ whole genome shotgun (WGS) entry which is preliminary data.</text>
</comment>
<keyword evidence="3" id="KW-1185">Reference proteome</keyword>
<dbReference type="RefSeq" id="WP_248476840.1">
    <property type="nucleotide sequence ID" value="NZ_JALPRF010000002.1"/>
</dbReference>
<reference evidence="2 3" key="1">
    <citation type="submission" date="2022-04" db="EMBL/GenBank/DDBJ databases">
        <title>Spirosoma sp. strain RP8 genome sequencing and assembly.</title>
        <authorList>
            <person name="Jung Y."/>
        </authorList>
    </citation>
    <scope>NUCLEOTIDE SEQUENCE [LARGE SCALE GENOMIC DNA]</scope>
    <source>
        <strain evidence="2 3">RP8</strain>
    </source>
</reference>
<evidence type="ECO:0000256" key="1">
    <source>
        <dbReference type="SAM" id="SignalP"/>
    </source>
</evidence>
<feature type="signal peptide" evidence="1">
    <location>
        <begin position="1"/>
        <end position="20"/>
    </location>
</feature>
<name>A0ABT0HJ96_9BACT</name>
<evidence type="ECO:0000313" key="2">
    <source>
        <dbReference type="EMBL" id="MCK8492241.1"/>
    </source>
</evidence>
<gene>
    <name evidence="2" type="ORF">M0L20_10310</name>
</gene>
<evidence type="ECO:0000313" key="3">
    <source>
        <dbReference type="Proteomes" id="UP001202180"/>
    </source>
</evidence>
<dbReference type="Proteomes" id="UP001202180">
    <property type="component" value="Unassembled WGS sequence"/>
</dbReference>
<sequence length="175" mass="19660">MIRFLNACLFVLAICCPVFAQQAYDLEAGKPAQFNGIDYGFEIKNERHIKISGEPFMRYELTVYVTNKSNCTKLFLPRQTVFGQENFNELAAFDCLNANGKRLTAKGSKILAKPFTVPYQQKVKNAEGKEVTTTTNIQAGYILHNGESVTNMFVAIVPDGERPAVKVRIREITEL</sequence>
<protein>
    <submittedName>
        <fullName evidence="2">ABC transporter permease</fullName>
    </submittedName>
</protein>
<accession>A0ABT0HJ96</accession>
<dbReference type="EMBL" id="JALPRF010000002">
    <property type="protein sequence ID" value="MCK8492241.1"/>
    <property type="molecule type" value="Genomic_DNA"/>
</dbReference>
<keyword evidence="1" id="KW-0732">Signal</keyword>
<feature type="chain" id="PRO_5045523534" evidence="1">
    <location>
        <begin position="21"/>
        <end position="175"/>
    </location>
</feature>
<proteinExistence type="predicted"/>
<organism evidence="2 3">
    <name type="scientific">Spirosoma liriopis</name>
    <dbReference type="NCBI Taxonomy" id="2937440"/>
    <lineage>
        <taxon>Bacteria</taxon>
        <taxon>Pseudomonadati</taxon>
        <taxon>Bacteroidota</taxon>
        <taxon>Cytophagia</taxon>
        <taxon>Cytophagales</taxon>
        <taxon>Cytophagaceae</taxon>
        <taxon>Spirosoma</taxon>
    </lineage>
</organism>